<reference evidence="2 3" key="1">
    <citation type="submission" date="2024-01" db="EMBL/GenBank/DDBJ databases">
        <title>Genome assemblies of Stephania.</title>
        <authorList>
            <person name="Yang L."/>
        </authorList>
    </citation>
    <scope>NUCLEOTIDE SEQUENCE [LARGE SCALE GENOMIC DNA]</scope>
    <source>
        <strain evidence="2">QJT</strain>
        <tissue evidence="2">Leaf</tissue>
    </source>
</reference>
<name>A0AAP0KP92_9MAGN</name>
<dbReference type="Proteomes" id="UP001417504">
    <property type="component" value="Unassembled WGS sequence"/>
</dbReference>
<proteinExistence type="predicted"/>
<gene>
    <name evidence="2" type="ORF">Sjap_002898</name>
</gene>
<accession>A0AAP0KP92</accession>
<feature type="transmembrane region" description="Helical" evidence="1">
    <location>
        <begin position="107"/>
        <end position="132"/>
    </location>
</feature>
<feature type="transmembrane region" description="Helical" evidence="1">
    <location>
        <begin position="256"/>
        <end position="275"/>
    </location>
</feature>
<dbReference type="EMBL" id="JBBNAE010000001">
    <property type="protein sequence ID" value="KAK9155418.1"/>
    <property type="molecule type" value="Genomic_DNA"/>
</dbReference>
<keyword evidence="3" id="KW-1185">Reference proteome</keyword>
<evidence type="ECO:0000313" key="3">
    <source>
        <dbReference type="Proteomes" id="UP001417504"/>
    </source>
</evidence>
<keyword evidence="1" id="KW-0472">Membrane</keyword>
<dbReference type="AlphaFoldDB" id="A0AAP0KP92"/>
<feature type="transmembrane region" description="Helical" evidence="1">
    <location>
        <begin position="52"/>
        <end position="71"/>
    </location>
</feature>
<sequence length="287" mass="30634">MAVHGKDDSHVATEDEISEGIGKKKLKPLDHKEGIKEKGASLSMHIRSDLDGILVTKLTMIPVSCILGVIFDKMQYSRDTKLSIALVLLGVGVCTVTDVSVNTKGFIAAVVAIWSIALQQYMFIILSCSIAVGTNLGQFICIADSLLCCRAICSSCIVRYEKQPFFNLSLLSPIPPPQAPGPSLPGPSDNSSSVNIVELVVPTVVEILVLLLAFFAYLRWRRIKRGKSKPAAGIDGQAVAYVLSGVYGSVGQLGVGNAILIIVQLCVAGIIVMCLDEQLQKVLGNVP</sequence>
<keyword evidence="1" id="KW-0812">Transmembrane</keyword>
<comment type="caution">
    <text evidence="2">The sequence shown here is derived from an EMBL/GenBank/DDBJ whole genome shotgun (WGS) entry which is preliminary data.</text>
</comment>
<feature type="transmembrane region" description="Helical" evidence="1">
    <location>
        <begin position="199"/>
        <end position="218"/>
    </location>
</feature>
<keyword evidence="1" id="KW-1133">Transmembrane helix</keyword>
<dbReference type="InterPro" id="IPR023201">
    <property type="entry name" value="SecY_dom_sf"/>
</dbReference>
<dbReference type="SUPFAM" id="SSF103491">
    <property type="entry name" value="Preprotein translocase SecY subunit"/>
    <property type="match status" value="1"/>
</dbReference>
<dbReference type="Gene3D" id="1.10.3370.10">
    <property type="entry name" value="SecY subunit domain"/>
    <property type="match status" value="1"/>
</dbReference>
<evidence type="ECO:0000256" key="1">
    <source>
        <dbReference type="SAM" id="Phobius"/>
    </source>
</evidence>
<evidence type="ECO:0000313" key="2">
    <source>
        <dbReference type="EMBL" id="KAK9155418.1"/>
    </source>
</evidence>
<organism evidence="2 3">
    <name type="scientific">Stephania japonica</name>
    <dbReference type="NCBI Taxonomy" id="461633"/>
    <lineage>
        <taxon>Eukaryota</taxon>
        <taxon>Viridiplantae</taxon>
        <taxon>Streptophyta</taxon>
        <taxon>Embryophyta</taxon>
        <taxon>Tracheophyta</taxon>
        <taxon>Spermatophyta</taxon>
        <taxon>Magnoliopsida</taxon>
        <taxon>Ranunculales</taxon>
        <taxon>Menispermaceae</taxon>
        <taxon>Menispermoideae</taxon>
        <taxon>Cissampelideae</taxon>
        <taxon>Stephania</taxon>
    </lineage>
</organism>
<protein>
    <submittedName>
        <fullName evidence="2">Uncharacterized protein</fullName>
    </submittedName>
</protein>